<reference evidence="2" key="1">
    <citation type="submission" date="2020-10" db="EMBL/GenBank/DDBJ databases">
        <authorList>
            <person name="Gilroy R."/>
        </authorList>
    </citation>
    <scope>NUCLEOTIDE SEQUENCE</scope>
    <source>
        <strain evidence="2">CHK176-22527</strain>
    </source>
</reference>
<accession>A0A9D1HDS3</accession>
<reference evidence="2" key="2">
    <citation type="journal article" date="2021" name="PeerJ">
        <title>Extensive microbial diversity within the chicken gut microbiome revealed by metagenomics and culture.</title>
        <authorList>
            <person name="Gilroy R."/>
            <person name="Ravi A."/>
            <person name="Getino M."/>
            <person name="Pursley I."/>
            <person name="Horton D.L."/>
            <person name="Alikhan N.F."/>
            <person name="Baker D."/>
            <person name="Gharbi K."/>
            <person name="Hall N."/>
            <person name="Watson M."/>
            <person name="Adriaenssens E.M."/>
            <person name="Foster-Nyarko E."/>
            <person name="Jarju S."/>
            <person name="Secka A."/>
            <person name="Antonio M."/>
            <person name="Oren A."/>
            <person name="Chaudhuri R.R."/>
            <person name="La Ragione R."/>
            <person name="Hildebrand F."/>
            <person name="Pallen M.J."/>
        </authorList>
    </citation>
    <scope>NUCLEOTIDE SEQUENCE</scope>
    <source>
        <strain evidence="2">CHK176-22527</strain>
    </source>
</reference>
<dbReference type="Pfam" id="PF07561">
    <property type="entry name" value="DUF1540"/>
    <property type="match status" value="1"/>
</dbReference>
<gene>
    <name evidence="2" type="ORF">IAD12_05715</name>
</gene>
<comment type="caution">
    <text evidence="2">The sequence shown here is derived from an EMBL/GenBank/DDBJ whole genome shotgun (WGS) entry which is preliminary data.</text>
</comment>
<organism evidence="2 3">
    <name type="scientific">Candidatus Allocopromorpha excrementavium</name>
    <dbReference type="NCBI Taxonomy" id="2840741"/>
    <lineage>
        <taxon>Bacteria</taxon>
        <taxon>Bacillati</taxon>
        <taxon>Bacillota</taxon>
        <taxon>Clostridia</taxon>
        <taxon>Eubacteriales</taxon>
        <taxon>Eubacteriaceae</taxon>
        <taxon>Eubacteriaceae incertae sedis</taxon>
        <taxon>Candidatus Allocopromorpha</taxon>
    </lineage>
</organism>
<proteinExistence type="predicted"/>
<evidence type="ECO:0000313" key="2">
    <source>
        <dbReference type="EMBL" id="HIT99729.1"/>
    </source>
</evidence>
<dbReference type="Proteomes" id="UP000824159">
    <property type="component" value="Unassembled WGS sequence"/>
</dbReference>
<dbReference type="AlphaFoldDB" id="A0A9D1HDS3"/>
<feature type="domain" description="DUF1540" evidence="1">
    <location>
        <begin position="7"/>
        <end position="49"/>
    </location>
</feature>
<protein>
    <submittedName>
        <fullName evidence="2">DUF1540 domain-containing protein</fullName>
    </submittedName>
</protein>
<sequence>MDINKSIKCTVANCRHHAGSADFCSLDCITVGTHECNPSMDQCTDCLSFCKK</sequence>
<evidence type="ECO:0000259" key="1">
    <source>
        <dbReference type="Pfam" id="PF07561"/>
    </source>
</evidence>
<evidence type="ECO:0000313" key="3">
    <source>
        <dbReference type="Proteomes" id="UP000824159"/>
    </source>
</evidence>
<dbReference type="EMBL" id="DVLX01000071">
    <property type="protein sequence ID" value="HIT99729.1"/>
    <property type="molecule type" value="Genomic_DNA"/>
</dbReference>
<dbReference type="InterPro" id="IPR011437">
    <property type="entry name" value="DUF1540"/>
</dbReference>
<name>A0A9D1HDS3_9FIRM</name>